<feature type="transmembrane region" description="Helical" evidence="1">
    <location>
        <begin position="61"/>
        <end position="79"/>
    </location>
</feature>
<proteinExistence type="predicted"/>
<feature type="transmembrane region" description="Helical" evidence="1">
    <location>
        <begin position="84"/>
        <end position="103"/>
    </location>
</feature>
<evidence type="ECO:0000256" key="1">
    <source>
        <dbReference type="SAM" id="Phobius"/>
    </source>
</evidence>
<keyword evidence="1" id="KW-1133">Transmembrane helix</keyword>
<gene>
    <name evidence="2" type="ORF">SAMN02910314_00420</name>
</gene>
<dbReference type="KEGG" id="ddt:AAY81_07995"/>
<dbReference type="RefSeq" id="WP_066663696.1">
    <property type="nucleotide sequence ID" value="NZ_CP011402.1"/>
</dbReference>
<evidence type="ECO:0000313" key="2">
    <source>
        <dbReference type="EMBL" id="SEO51751.1"/>
    </source>
</evidence>
<keyword evidence="1" id="KW-0472">Membrane</keyword>
<feature type="transmembrane region" description="Helical" evidence="1">
    <location>
        <begin position="7"/>
        <end position="29"/>
    </location>
</feature>
<accession>A0A172RZ96</accession>
<keyword evidence="3" id="KW-1185">Reference proteome</keyword>
<organism evidence="2 3">
    <name type="scientific">Denitrobacterium detoxificans</name>
    <dbReference type="NCBI Taxonomy" id="79604"/>
    <lineage>
        <taxon>Bacteria</taxon>
        <taxon>Bacillati</taxon>
        <taxon>Actinomycetota</taxon>
        <taxon>Coriobacteriia</taxon>
        <taxon>Eggerthellales</taxon>
        <taxon>Eggerthellaceae</taxon>
        <taxon>Denitrobacterium</taxon>
    </lineage>
</organism>
<keyword evidence="1" id="KW-0812">Transmembrane</keyword>
<evidence type="ECO:0000313" key="3">
    <source>
        <dbReference type="Proteomes" id="UP000182975"/>
    </source>
</evidence>
<feature type="transmembrane region" description="Helical" evidence="1">
    <location>
        <begin position="109"/>
        <end position="127"/>
    </location>
</feature>
<protein>
    <submittedName>
        <fullName evidence="2">Uncharacterized protein</fullName>
    </submittedName>
</protein>
<reference evidence="3" key="1">
    <citation type="submission" date="2016-10" db="EMBL/GenBank/DDBJ databases">
        <authorList>
            <person name="Varghese N."/>
        </authorList>
    </citation>
    <scope>NUCLEOTIDE SEQUENCE [LARGE SCALE GENOMIC DNA]</scope>
    <source>
        <strain evidence="3">DSM 21843</strain>
    </source>
</reference>
<sequence length="133" mass="14156">MKNAVKPLLIISLILGVLNLIGFGVYYVYISAGASTALSATGLGGLSSIAQYSIDYAFSRLVPWAIVSAVALAMNIAALAKRDIALLALFAGILYFVAVFIAYGDFWMGTIFEAVLCVVAFVIQFMASKKSEE</sequence>
<dbReference type="AlphaFoldDB" id="A0A172RZ96"/>
<dbReference type="EMBL" id="FOEC01000002">
    <property type="protein sequence ID" value="SEO51751.1"/>
    <property type="molecule type" value="Genomic_DNA"/>
</dbReference>
<dbReference type="Proteomes" id="UP000182975">
    <property type="component" value="Unassembled WGS sequence"/>
</dbReference>
<name>A0A172RZ96_9ACTN</name>